<name>A0A1Z3N5T7_BDEBC</name>
<evidence type="ECO:0000256" key="3">
    <source>
        <dbReference type="ARBA" id="ARBA00022679"/>
    </source>
</evidence>
<evidence type="ECO:0000313" key="10">
    <source>
        <dbReference type="EMBL" id="ASD62825.1"/>
    </source>
</evidence>
<sequence>MKSFILSLVMLLSVNALAESEPLDDLMTPDEIAAEAGFPRTEMNDNVLSLRDFDSIESLNVAREFPIVLVANKNAYGYEAQTMRVIQNGNLTNTWKISTGRERWETAKSGRQYFTTTPPGWFYPYSIVRNHYSQTWQTNMEFSVFFNGGVALHAANSAHNYQLGRRASGGCVRLHRDNAKYIYERVVQEGKGLVPVIRPNGAVARDWRGNVIRAVKYRTLIVVEGY</sequence>
<feature type="active site" description="Nucleophile" evidence="7">
    <location>
        <position position="171"/>
    </location>
</feature>
<evidence type="ECO:0000256" key="7">
    <source>
        <dbReference type="PROSITE-ProRule" id="PRU01373"/>
    </source>
</evidence>
<dbReference type="GO" id="GO:0016740">
    <property type="term" value="F:transferase activity"/>
    <property type="evidence" value="ECO:0007669"/>
    <property type="project" value="UniProtKB-KW"/>
</dbReference>
<dbReference type="PANTHER" id="PTHR30582:SF2">
    <property type="entry name" value="L,D-TRANSPEPTIDASE YCIB-RELATED"/>
    <property type="match status" value="1"/>
</dbReference>
<dbReference type="GO" id="GO:0071555">
    <property type="term" value="P:cell wall organization"/>
    <property type="evidence" value="ECO:0007669"/>
    <property type="project" value="UniProtKB-UniRule"/>
</dbReference>
<dbReference type="Pfam" id="PF03734">
    <property type="entry name" value="YkuD"/>
    <property type="match status" value="1"/>
</dbReference>
<feature type="active site" description="Proton donor/acceptor" evidence="7">
    <location>
        <position position="153"/>
    </location>
</feature>
<accession>A0A1Z3N5T7</accession>
<evidence type="ECO:0000256" key="5">
    <source>
        <dbReference type="ARBA" id="ARBA00022984"/>
    </source>
</evidence>
<keyword evidence="3" id="KW-0808">Transferase</keyword>
<keyword evidence="4 7" id="KW-0133">Cell shape</keyword>
<dbReference type="OrthoDB" id="5291229at2"/>
<dbReference type="PANTHER" id="PTHR30582">
    <property type="entry name" value="L,D-TRANSPEPTIDASE"/>
    <property type="match status" value="1"/>
</dbReference>
<keyword evidence="6 7" id="KW-0961">Cell wall biogenesis/degradation</keyword>
<dbReference type="InterPro" id="IPR050979">
    <property type="entry name" value="LD-transpeptidase"/>
</dbReference>
<evidence type="ECO:0000313" key="11">
    <source>
        <dbReference type="Proteomes" id="UP000197003"/>
    </source>
</evidence>
<evidence type="ECO:0000256" key="1">
    <source>
        <dbReference type="ARBA" id="ARBA00004752"/>
    </source>
</evidence>
<feature type="domain" description="L,D-TPase catalytic" evidence="9">
    <location>
        <begin position="72"/>
        <end position="196"/>
    </location>
</feature>
<protein>
    <submittedName>
        <fullName evidence="10">L,D-transpeptidase</fullName>
    </submittedName>
</protein>
<dbReference type="Proteomes" id="UP000197003">
    <property type="component" value="Chromosome"/>
</dbReference>
<dbReference type="GO" id="GO:0071972">
    <property type="term" value="F:peptidoglycan L,D-transpeptidase activity"/>
    <property type="evidence" value="ECO:0007669"/>
    <property type="project" value="TreeGrafter"/>
</dbReference>
<dbReference type="AlphaFoldDB" id="A0A1Z3N5T7"/>
<evidence type="ECO:0000256" key="2">
    <source>
        <dbReference type="ARBA" id="ARBA00005992"/>
    </source>
</evidence>
<feature type="signal peptide" evidence="8">
    <location>
        <begin position="1"/>
        <end position="18"/>
    </location>
</feature>
<comment type="similarity">
    <text evidence="2">Belongs to the YkuD family.</text>
</comment>
<dbReference type="EMBL" id="CP020946">
    <property type="protein sequence ID" value="ASD62825.1"/>
    <property type="molecule type" value="Genomic_DNA"/>
</dbReference>
<feature type="chain" id="PRO_5012306202" evidence="8">
    <location>
        <begin position="19"/>
        <end position="226"/>
    </location>
</feature>
<dbReference type="SUPFAM" id="SSF141523">
    <property type="entry name" value="L,D-transpeptidase catalytic domain-like"/>
    <property type="match status" value="1"/>
</dbReference>
<evidence type="ECO:0000256" key="4">
    <source>
        <dbReference type="ARBA" id="ARBA00022960"/>
    </source>
</evidence>
<dbReference type="GO" id="GO:0005576">
    <property type="term" value="C:extracellular region"/>
    <property type="evidence" value="ECO:0007669"/>
    <property type="project" value="TreeGrafter"/>
</dbReference>
<evidence type="ECO:0000256" key="6">
    <source>
        <dbReference type="ARBA" id="ARBA00023316"/>
    </source>
</evidence>
<evidence type="ECO:0000259" key="9">
    <source>
        <dbReference type="PROSITE" id="PS52029"/>
    </source>
</evidence>
<evidence type="ECO:0000256" key="8">
    <source>
        <dbReference type="SAM" id="SignalP"/>
    </source>
</evidence>
<dbReference type="Gene3D" id="2.40.440.10">
    <property type="entry name" value="L,D-transpeptidase catalytic domain-like"/>
    <property type="match status" value="1"/>
</dbReference>
<dbReference type="InterPro" id="IPR005490">
    <property type="entry name" value="LD_TPept_cat_dom"/>
</dbReference>
<dbReference type="PROSITE" id="PS52029">
    <property type="entry name" value="LD_TPASE"/>
    <property type="match status" value="1"/>
</dbReference>
<keyword evidence="8" id="KW-0732">Signal</keyword>
<dbReference type="UniPathway" id="UPA00219"/>
<dbReference type="GO" id="GO:0018104">
    <property type="term" value="P:peptidoglycan-protein cross-linking"/>
    <property type="evidence" value="ECO:0007669"/>
    <property type="project" value="TreeGrafter"/>
</dbReference>
<gene>
    <name evidence="10" type="ORF">B9G79_04205</name>
</gene>
<dbReference type="CDD" id="cd16913">
    <property type="entry name" value="YkuD_like"/>
    <property type="match status" value="1"/>
</dbReference>
<keyword evidence="5 7" id="KW-0573">Peptidoglycan synthesis</keyword>
<proteinExistence type="inferred from homology"/>
<dbReference type="InterPro" id="IPR038063">
    <property type="entry name" value="Transpep_catalytic_dom"/>
</dbReference>
<reference evidence="10 11" key="1">
    <citation type="submission" date="2017-04" db="EMBL/GenBank/DDBJ databases">
        <title>Whole genome sequence of Bdellovibrio bacteriovorus strain SSB218315.</title>
        <authorList>
            <person name="Oyedara O."/>
            <person name="Rodriguez-Perez M.A."/>
        </authorList>
    </citation>
    <scope>NUCLEOTIDE SEQUENCE [LARGE SCALE GENOMIC DNA]</scope>
    <source>
        <strain evidence="10 11">SSB218315</strain>
    </source>
</reference>
<dbReference type="GO" id="GO:0008360">
    <property type="term" value="P:regulation of cell shape"/>
    <property type="evidence" value="ECO:0007669"/>
    <property type="project" value="UniProtKB-UniRule"/>
</dbReference>
<organism evidence="10 11">
    <name type="scientific">Bdellovibrio bacteriovorus</name>
    <dbReference type="NCBI Taxonomy" id="959"/>
    <lineage>
        <taxon>Bacteria</taxon>
        <taxon>Pseudomonadati</taxon>
        <taxon>Bdellovibrionota</taxon>
        <taxon>Bdellovibrionia</taxon>
        <taxon>Bdellovibrionales</taxon>
        <taxon>Pseudobdellovibrionaceae</taxon>
        <taxon>Bdellovibrio</taxon>
    </lineage>
</organism>
<dbReference type="RefSeq" id="WP_088564442.1">
    <property type="nucleotide sequence ID" value="NZ_CP020946.1"/>
</dbReference>
<comment type="pathway">
    <text evidence="1 7">Cell wall biogenesis; peptidoglycan biosynthesis.</text>
</comment>